<keyword evidence="2" id="KW-0472">Membrane</keyword>
<sequence length="305" mass="33946">MAAAVTEKSREYIAAASRYQPEERGETWISSAPGEKSPSLVRGRHRGSSGLMVVTSGVGKDEDGRVTGINSKYSFELKRSAGRPWVLADYQPVGAEPKEVFPLLGTADPITRGIAPYWLEEGYWLPDVLNGNGKSVQIGRISREVRDGAAVVRVAYEFVDRNSPSITFKGRVDLLPDRFWVVAGWESERILNGVPRRTVLEREFVDQDGVPFVRRDRRLVTAPHRPDAASRESVAVYHWSKDQPDESEFSLTAFGFPEPEGVAWEKRTPNYVWALTATGVFVALAAVFRVLMVRRARTSGAARHS</sequence>
<feature type="transmembrane region" description="Helical" evidence="2">
    <location>
        <begin position="271"/>
        <end position="291"/>
    </location>
</feature>
<gene>
    <name evidence="3" type="ORF">R5W23_000087</name>
</gene>
<dbReference type="RefSeq" id="WP_320684618.1">
    <property type="nucleotide sequence ID" value="NZ_JAXBLV010000001.1"/>
</dbReference>
<keyword evidence="2" id="KW-0812">Transmembrane</keyword>
<keyword evidence="2" id="KW-1133">Transmembrane helix</keyword>
<keyword evidence="4" id="KW-1185">Reference proteome</keyword>
<name>A0ABU5EV08_9BACT</name>
<comment type="caution">
    <text evidence="3">The sequence shown here is derived from an EMBL/GenBank/DDBJ whole genome shotgun (WGS) entry which is preliminary data.</text>
</comment>
<proteinExistence type="predicted"/>
<evidence type="ECO:0000256" key="1">
    <source>
        <dbReference type="SAM" id="MobiDB-lite"/>
    </source>
</evidence>
<protein>
    <recommendedName>
        <fullName evidence="5">DUF1583 domain-containing protein</fullName>
    </recommendedName>
</protein>
<evidence type="ECO:0000313" key="3">
    <source>
        <dbReference type="EMBL" id="MDY3557561.1"/>
    </source>
</evidence>
<dbReference type="EMBL" id="JAXBLV010000001">
    <property type="protein sequence ID" value="MDY3557561.1"/>
    <property type="molecule type" value="Genomic_DNA"/>
</dbReference>
<evidence type="ECO:0008006" key="5">
    <source>
        <dbReference type="Google" id="ProtNLM"/>
    </source>
</evidence>
<evidence type="ECO:0000313" key="4">
    <source>
        <dbReference type="Proteomes" id="UP001272242"/>
    </source>
</evidence>
<organism evidence="3 4">
    <name type="scientific">Gemmata algarum</name>
    <dbReference type="NCBI Taxonomy" id="2975278"/>
    <lineage>
        <taxon>Bacteria</taxon>
        <taxon>Pseudomonadati</taxon>
        <taxon>Planctomycetota</taxon>
        <taxon>Planctomycetia</taxon>
        <taxon>Gemmatales</taxon>
        <taxon>Gemmataceae</taxon>
        <taxon>Gemmata</taxon>
    </lineage>
</organism>
<feature type="region of interest" description="Disordered" evidence="1">
    <location>
        <begin position="23"/>
        <end position="45"/>
    </location>
</feature>
<reference evidence="4" key="1">
    <citation type="journal article" date="2023" name="Mar. Drugs">
        <title>Gemmata algarum, a Novel Planctomycete Isolated from an Algal Mat, Displays Antimicrobial Activity.</title>
        <authorList>
            <person name="Kumar G."/>
            <person name="Kallscheuer N."/>
            <person name="Kashif M."/>
            <person name="Ahamad S."/>
            <person name="Jagadeeshwari U."/>
            <person name="Pannikurungottu S."/>
            <person name="Haufschild T."/>
            <person name="Kabuu M."/>
            <person name="Sasikala C."/>
            <person name="Jogler C."/>
            <person name="Ramana C."/>
        </authorList>
    </citation>
    <scope>NUCLEOTIDE SEQUENCE [LARGE SCALE GENOMIC DNA]</scope>
    <source>
        <strain evidence="4">JC673</strain>
    </source>
</reference>
<dbReference type="Proteomes" id="UP001272242">
    <property type="component" value="Unassembled WGS sequence"/>
</dbReference>
<evidence type="ECO:0000256" key="2">
    <source>
        <dbReference type="SAM" id="Phobius"/>
    </source>
</evidence>
<accession>A0ABU5EV08</accession>